<dbReference type="Gene3D" id="1.20.1720.10">
    <property type="entry name" value="Multidrug resistance protein D"/>
    <property type="match status" value="1"/>
</dbReference>
<evidence type="ECO:0000256" key="3">
    <source>
        <dbReference type="ARBA" id="ARBA00022448"/>
    </source>
</evidence>
<feature type="domain" description="Major facilitator superfamily (MFS) profile" evidence="9">
    <location>
        <begin position="13"/>
        <end position="400"/>
    </location>
</feature>
<comment type="similarity">
    <text evidence="2">Belongs to the major facilitator superfamily. Bcr/CmlA family.</text>
</comment>
<dbReference type="FunFam" id="1.20.1720.10:FF:000005">
    <property type="entry name" value="Bcr/CflA family efflux transporter"/>
    <property type="match status" value="1"/>
</dbReference>
<evidence type="ECO:0000259" key="9">
    <source>
        <dbReference type="PROSITE" id="PS50850"/>
    </source>
</evidence>
<dbReference type="GO" id="GO:0042910">
    <property type="term" value="F:xenobiotic transmembrane transporter activity"/>
    <property type="evidence" value="ECO:0007669"/>
    <property type="project" value="InterPro"/>
</dbReference>
<dbReference type="InterPro" id="IPR004812">
    <property type="entry name" value="Efflux_drug-R_Bcr/CmlA"/>
</dbReference>
<comment type="caution">
    <text evidence="10">The sequence shown here is derived from an EMBL/GenBank/DDBJ whole genome shotgun (WGS) entry which is preliminary data.</text>
</comment>
<feature type="transmembrane region" description="Helical" evidence="8">
    <location>
        <begin position="140"/>
        <end position="159"/>
    </location>
</feature>
<feature type="transmembrane region" description="Helical" evidence="8">
    <location>
        <begin position="374"/>
        <end position="395"/>
    </location>
</feature>
<name>A0AAE3GD23_9PSEU</name>
<reference evidence="10" key="1">
    <citation type="submission" date="2022-06" db="EMBL/GenBank/DDBJ databases">
        <title>Genomic Encyclopedia of Archaeal and Bacterial Type Strains, Phase II (KMG-II): from individual species to whole genera.</title>
        <authorList>
            <person name="Goeker M."/>
        </authorList>
    </citation>
    <scope>NUCLEOTIDE SEQUENCE</scope>
    <source>
        <strain evidence="10">DSM 43935</strain>
    </source>
</reference>
<keyword evidence="5 8" id="KW-0812">Transmembrane</keyword>
<feature type="transmembrane region" description="Helical" evidence="8">
    <location>
        <begin position="220"/>
        <end position="244"/>
    </location>
</feature>
<evidence type="ECO:0000256" key="1">
    <source>
        <dbReference type="ARBA" id="ARBA00004651"/>
    </source>
</evidence>
<keyword evidence="3" id="KW-0813">Transport</keyword>
<keyword evidence="6 8" id="KW-1133">Transmembrane helix</keyword>
<dbReference type="PROSITE" id="PS00216">
    <property type="entry name" value="SUGAR_TRANSPORT_1"/>
    <property type="match status" value="1"/>
</dbReference>
<feature type="transmembrane region" description="Helical" evidence="8">
    <location>
        <begin position="318"/>
        <end position="340"/>
    </location>
</feature>
<dbReference type="PRINTS" id="PR00173">
    <property type="entry name" value="EDTRNSPORT"/>
</dbReference>
<feature type="transmembrane region" description="Helical" evidence="8">
    <location>
        <begin position="83"/>
        <end position="104"/>
    </location>
</feature>
<keyword evidence="11" id="KW-1185">Reference proteome</keyword>
<dbReference type="GO" id="GO:1990961">
    <property type="term" value="P:xenobiotic detoxification by transmembrane export across the plasma membrane"/>
    <property type="evidence" value="ECO:0007669"/>
    <property type="project" value="InterPro"/>
</dbReference>
<dbReference type="GO" id="GO:0005886">
    <property type="term" value="C:plasma membrane"/>
    <property type="evidence" value="ECO:0007669"/>
    <property type="project" value="UniProtKB-SubCell"/>
</dbReference>
<evidence type="ECO:0000256" key="5">
    <source>
        <dbReference type="ARBA" id="ARBA00022692"/>
    </source>
</evidence>
<protein>
    <submittedName>
        <fullName evidence="10">MFS transporter, DHA1 family, bicyclomycin/chloramphenicol resistance protein</fullName>
    </submittedName>
</protein>
<dbReference type="InterPro" id="IPR011701">
    <property type="entry name" value="MFS"/>
</dbReference>
<feature type="transmembrane region" description="Helical" evidence="8">
    <location>
        <begin position="347"/>
        <end position="368"/>
    </location>
</feature>
<feature type="transmembrane region" description="Helical" evidence="8">
    <location>
        <begin position="110"/>
        <end position="128"/>
    </location>
</feature>
<dbReference type="SUPFAM" id="SSF103473">
    <property type="entry name" value="MFS general substrate transporter"/>
    <property type="match status" value="1"/>
</dbReference>
<dbReference type="Pfam" id="PF07690">
    <property type="entry name" value="MFS_1"/>
    <property type="match status" value="1"/>
</dbReference>
<evidence type="ECO:0000313" key="11">
    <source>
        <dbReference type="Proteomes" id="UP001206128"/>
    </source>
</evidence>
<dbReference type="PROSITE" id="PS50850">
    <property type="entry name" value="MFS"/>
    <property type="match status" value="1"/>
</dbReference>
<proteinExistence type="inferred from homology"/>
<dbReference type="InterPro" id="IPR005829">
    <property type="entry name" value="Sugar_transporter_CS"/>
</dbReference>
<dbReference type="Proteomes" id="UP001206128">
    <property type="component" value="Unassembled WGS sequence"/>
</dbReference>
<keyword evidence="7 8" id="KW-0472">Membrane</keyword>
<dbReference type="AlphaFoldDB" id="A0AAE3GD23"/>
<dbReference type="NCBIfam" id="TIGR00710">
    <property type="entry name" value="efflux_Bcr_CflA"/>
    <property type="match status" value="1"/>
</dbReference>
<feature type="transmembrane region" description="Helical" evidence="8">
    <location>
        <begin position="51"/>
        <end position="71"/>
    </location>
</feature>
<evidence type="ECO:0000256" key="8">
    <source>
        <dbReference type="SAM" id="Phobius"/>
    </source>
</evidence>
<evidence type="ECO:0000256" key="7">
    <source>
        <dbReference type="ARBA" id="ARBA00023136"/>
    </source>
</evidence>
<dbReference type="CDD" id="cd17320">
    <property type="entry name" value="MFS_MdfA_MDR_like"/>
    <property type="match status" value="1"/>
</dbReference>
<feature type="transmembrane region" description="Helical" evidence="8">
    <location>
        <begin position="285"/>
        <end position="312"/>
    </location>
</feature>
<gene>
    <name evidence="10" type="ORF">LX83_001818</name>
</gene>
<feature type="transmembrane region" description="Helical" evidence="8">
    <location>
        <begin position="12"/>
        <end position="31"/>
    </location>
</feature>
<dbReference type="InterPro" id="IPR036259">
    <property type="entry name" value="MFS_trans_sf"/>
</dbReference>
<evidence type="ECO:0000313" key="10">
    <source>
        <dbReference type="EMBL" id="MCP2164969.1"/>
    </source>
</evidence>
<dbReference type="InterPro" id="IPR020846">
    <property type="entry name" value="MFS_dom"/>
</dbReference>
<feature type="transmembrane region" description="Helical" evidence="8">
    <location>
        <begin position="171"/>
        <end position="190"/>
    </location>
</feature>
<dbReference type="NCBIfam" id="NF008314">
    <property type="entry name" value="PRK11102.1"/>
    <property type="match status" value="1"/>
</dbReference>
<sequence>MSTETITPSRSRTLRFLLILGGLTAFGPLSIDMYLPAFPTIAADFGTGPAQVQLSLTACVIGLAVGQLLAGPLSDSLGRRRPLLIGLAVYCVASLLCAFAPSALTLTGLRLVQGLGAAAGIVIARAVVRDLYSGVAVARFFSTLMLVTGLAPILAPVLGGQLMRLTSWRGVFVALTAIGVLLLVVAVLALPETLPAAQRRPGSLGTTLRTFGQLLVHRGFIGYALAAGLAFAAMFAYISGSSFVLQDVYGLSPQTYSIVFGANALGLVVLGQLNGRLVGRVSTTALLTTGLGMTVVGGVLLLVAAVLGLGLVGILPPLFLLVSSMGMVMPNATTLALAAYPQAAGTASALLGTAQFVVGGVAAPLVGLGGEHTAVPMAAVMAAFGVLGLAAYALLARGSAAALTEDGPSAPTVLAEAAAE</sequence>
<dbReference type="PANTHER" id="PTHR23502:SF132">
    <property type="entry name" value="POLYAMINE TRANSPORTER 2-RELATED"/>
    <property type="match status" value="1"/>
</dbReference>
<evidence type="ECO:0000256" key="4">
    <source>
        <dbReference type="ARBA" id="ARBA00022475"/>
    </source>
</evidence>
<organism evidence="10 11">
    <name type="scientific">Goodfellowiella coeruleoviolacea</name>
    <dbReference type="NCBI Taxonomy" id="334858"/>
    <lineage>
        <taxon>Bacteria</taxon>
        <taxon>Bacillati</taxon>
        <taxon>Actinomycetota</taxon>
        <taxon>Actinomycetes</taxon>
        <taxon>Pseudonocardiales</taxon>
        <taxon>Pseudonocardiaceae</taxon>
        <taxon>Goodfellowiella</taxon>
    </lineage>
</organism>
<evidence type="ECO:0000256" key="2">
    <source>
        <dbReference type="ARBA" id="ARBA00006236"/>
    </source>
</evidence>
<dbReference type="EMBL" id="JAMTCK010000004">
    <property type="protein sequence ID" value="MCP2164969.1"/>
    <property type="molecule type" value="Genomic_DNA"/>
</dbReference>
<dbReference type="RefSeq" id="WP_253769338.1">
    <property type="nucleotide sequence ID" value="NZ_JAMTCK010000004.1"/>
</dbReference>
<keyword evidence="4" id="KW-1003">Cell membrane</keyword>
<dbReference type="PANTHER" id="PTHR23502">
    <property type="entry name" value="MAJOR FACILITATOR SUPERFAMILY"/>
    <property type="match status" value="1"/>
</dbReference>
<feature type="transmembrane region" description="Helical" evidence="8">
    <location>
        <begin position="256"/>
        <end position="273"/>
    </location>
</feature>
<accession>A0AAE3GD23</accession>
<comment type="subcellular location">
    <subcellularLocation>
        <location evidence="1">Cell membrane</location>
        <topology evidence="1">Multi-pass membrane protein</topology>
    </subcellularLocation>
</comment>
<evidence type="ECO:0000256" key="6">
    <source>
        <dbReference type="ARBA" id="ARBA00022989"/>
    </source>
</evidence>